<evidence type="ECO:0000256" key="6">
    <source>
        <dbReference type="ARBA" id="ARBA00023136"/>
    </source>
</evidence>
<evidence type="ECO:0000313" key="9">
    <source>
        <dbReference type="Proteomes" id="UP000254340"/>
    </source>
</evidence>
<keyword evidence="6 7" id="KW-0472">Membrane</keyword>
<feature type="transmembrane region" description="Helical" evidence="7">
    <location>
        <begin position="106"/>
        <end position="126"/>
    </location>
</feature>
<keyword evidence="3" id="KW-1003">Cell membrane</keyword>
<evidence type="ECO:0000313" key="8">
    <source>
        <dbReference type="EMBL" id="STT84290.1"/>
    </source>
</evidence>
<dbReference type="PANTHER" id="PTHR36838:SF1">
    <property type="entry name" value="SLR1864 PROTEIN"/>
    <property type="match status" value="1"/>
</dbReference>
<keyword evidence="2" id="KW-0813">Transport</keyword>
<dbReference type="GO" id="GO:0016020">
    <property type="term" value="C:membrane"/>
    <property type="evidence" value="ECO:0007669"/>
    <property type="project" value="UniProtKB-SubCell"/>
</dbReference>
<protein>
    <submittedName>
        <fullName evidence="8">Transporter</fullName>
    </submittedName>
</protein>
<organism evidence="8 9">
    <name type="scientific">Klebsiella pneumoniae</name>
    <dbReference type="NCBI Taxonomy" id="573"/>
    <lineage>
        <taxon>Bacteria</taxon>
        <taxon>Pseudomonadati</taxon>
        <taxon>Pseudomonadota</taxon>
        <taxon>Gammaproteobacteria</taxon>
        <taxon>Enterobacterales</taxon>
        <taxon>Enterobacteriaceae</taxon>
        <taxon>Klebsiella/Raoultella group</taxon>
        <taxon>Klebsiella</taxon>
        <taxon>Klebsiella pneumoniae complex</taxon>
    </lineage>
</organism>
<dbReference type="EMBL" id="UGLH01000006">
    <property type="protein sequence ID" value="STT84290.1"/>
    <property type="molecule type" value="Genomic_DNA"/>
</dbReference>
<feature type="transmembrane region" description="Helical" evidence="7">
    <location>
        <begin position="232"/>
        <end position="252"/>
    </location>
</feature>
<evidence type="ECO:0000256" key="2">
    <source>
        <dbReference type="ARBA" id="ARBA00022448"/>
    </source>
</evidence>
<dbReference type="Pfam" id="PF03547">
    <property type="entry name" value="Mem_trans"/>
    <property type="match status" value="1"/>
</dbReference>
<feature type="transmembrane region" description="Helical" evidence="7">
    <location>
        <begin position="264"/>
        <end position="283"/>
    </location>
</feature>
<sequence>MTQNNILLISGAILAVIITVIIGYISGKRKDFNWQQAGDINKIVMPLRIAAKYFQNMVMTPRHIVMTMGPVAVAIILALILSFVIPLLVARYLFRRDLALSTLQALAIGSPAVPFIGTSVLAFLFGTVSASLITVSSITQNVFQLPLVMILMSVATGDKSQHISFGARVVNAIKQPVVWSPVIALIIVLADIHIPQTISMSLGLLGKASGGLALFAAGSCSIRAALLSPPLPLSPLSPAIFWVPGACYLILLKMGFSMEQIKEVVLTMAIPVGSIAIIIAMQYKTGEQEMASTMALSIIASIITMGGFIFLTFQLPRLHRVNTERIWPLSHYRLLNCYCIGYRRWTWRIFLSTRAPIILQSLKPGQRPGRPGKRYRS</sequence>
<dbReference type="GO" id="GO:0055085">
    <property type="term" value="P:transmembrane transport"/>
    <property type="evidence" value="ECO:0007669"/>
    <property type="project" value="InterPro"/>
</dbReference>
<dbReference type="AlphaFoldDB" id="A0A377XN36"/>
<dbReference type="Proteomes" id="UP000254340">
    <property type="component" value="Unassembled WGS sequence"/>
</dbReference>
<keyword evidence="5 7" id="KW-1133">Transmembrane helix</keyword>
<accession>A0A377XN36</accession>
<keyword evidence="4 7" id="KW-0812">Transmembrane</keyword>
<proteinExistence type="predicted"/>
<evidence type="ECO:0000256" key="3">
    <source>
        <dbReference type="ARBA" id="ARBA00022475"/>
    </source>
</evidence>
<dbReference type="InterPro" id="IPR004776">
    <property type="entry name" value="Mem_transp_PIN-like"/>
</dbReference>
<evidence type="ECO:0000256" key="7">
    <source>
        <dbReference type="SAM" id="Phobius"/>
    </source>
</evidence>
<evidence type="ECO:0000256" key="1">
    <source>
        <dbReference type="ARBA" id="ARBA00004141"/>
    </source>
</evidence>
<reference evidence="8 9" key="1">
    <citation type="submission" date="2018-06" db="EMBL/GenBank/DDBJ databases">
        <authorList>
            <consortium name="Pathogen Informatics"/>
            <person name="Doyle S."/>
        </authorList>
    </citation>
    <scope>NUCLEOTIDE SEQUENCE [LARGE SCALE GENOMIC DNA]</scope>
    <source>
        <strain evidence="8 9">NCTC5047</strain>
    </source>
</reference>
<feature type="transmembrane region" description="Helical" evidence="7">
    <location>
        <begin position="6"/>
        <end position="25"/>
    </location>
</feature>
<feature type="transmembrane region" description="Helical" evidence="7">
    <location>
        <begin position="71"/>
        <end position="94"/>
    </location>
</feature>
<evidence type="ECO:0000256" key="4">
    <source>
        <dbReference type="ARBA" id="ARBA00022692"/>
    </source>
</evidence>
<comment type="subcellular location">
    <subcellularLocation>
        <location evidence="1">Membrane</location>
        <topology evidence="1">Multi-pass membrane protein</topology>
    </subcellularLocation>
</comment>
<dbReference type="PANTHER" id="PTHR36838">
    <property type="entry name" value="AUXIN EFFLUX CARRIER FAMILY PROTEIN"/>
    <property type="match status" value="1"/>
</dbReference>
<feature type="transmembrane region" description="Helical" evidence="7">
    <location>
        <begin position="176"/>
        <end position="192"/>
    </location>
</feature>
<feature type="transmembrane region" description="Helical" evidence="7">
    <location>
        <begin position="138"/>
        <end position="156"/>
    </location>
</feature>
<evidence type="ECO:0000256" key="5">
    <source>
        <dbReference type="ARBA" id="ARBA00022989"/>
    </source>
</evidence>
<feature type="transmembrane region" description="Helical" evidence="7">
    <location>
        <begin position="295"/>
        <end position="315"/>
    </location>
</feature>
<name>A0A377XN36_KLEPN</name>
<gene>
    <name evidence="8" type="ORF">NCTC5047_05329</name>
</gene>